<dbReference type="AlphaFoldDB" id="A0AAQ4FFL0"/>
<feature type="domain" description="Peptidase M13 N-terminal" evidence="3">
    <location>
        <begin position="21"/>
        <end position="289"/>
    </location>
</feature>
<evidence type="ECO:0000259" key="3">
    <source>
        <dbReference type="Pfam" id="PF05649"/>
    </source>
</evidence>
<dbReference type="SUPFAM" id="SSF141673">
    <property type="entry name" value="MOSC N-terminal domain-like"/>
    <property type="match status" value="1"/>
</dbReference>
<evidence type="ECO:0000256" key="1">
    <source>
        <dbReference type="SAM" id="Phobius"/>
    </source>
</evidence>
<reference evidence="4 5" key="1">
    <citation type="journal article" date="2023" name="Arcadia Sci">
        <title>De novo assembly of a long-read Amblyomma americanum tick genome.</title>
        <authorList>
            <person name="Chou S."/>
            <person name="Poskanzer K.E."/>
            <person name="Rollins M."/>
            <person name="Thuy-Boun P.S."/>
        </authorList>
    </citation>
    <scope>NUCLEOTIDE SEQUENCE [LARGE SCALE GENOMIC DNA]</scope>
    <source>
        <strain evidence="4">F_SG_1</strain>
        <tissue evidence="4">Salivary glands</tissue>
    </source>
</reference>
<evidence type="ECO:0000313" key="5">
    <source>
        <dbReference type="Proteomes" id="UP001321473"/>
    </source>
</evidence>
<feature type="transmembrane region" description="Helical" evidence="1">
    <location>
        <begin position="378"/>
        <end position="400"/>
    </location>
</feature>
<dbReference type="Proteomes" id="UP001321473">
    <property type="component" value="Unassembled WGS sequence"/>
</dbReference>
<dbReference type="InterPro" id="IPR008753">
    <property type="entry name" value="Peptidase_M13_N"/>
</dbReference>
<gene>
    <name evidence="4" type="ORF">V5799_007675</name>
</gene>
<dbReference type="GO" id="GO:0006508">
    <property type="term" value="P:proteolysis"/>
    <property type="evidence" value="ECO:0007669"/>
    <property type="project" value="InterPro"/>
</dbReference>
<accession>A0AAQ4FFL0</accession>
<keyword evidence="1" id="KW-0812">Transmembrane</keyword>
<proteinExistence type="predicted"/>
<dbReference type="EMBL" id="JARKHS020003178">
    <property type="protein sequence ID" value="KAK8785960.1"/>
    <property type="molecule type" value="Genomic_DNA"/>
</dbReference>
<keyword evidence="1" id="KW-0472">Membrane</keyword>
<dbReference type="Gene3D" id="1.10.1380.10">
    <property type="entry name" value="Neutral endopeptidase , domain2"/>
    <property type="match status" value="1"/>
</dbReference>
<comment type="caution">
    <text evidence="4">The sequence shown here is derived from an EMBL/GenBank/DDBJ whole genome shotgun (WGS) entry which is preliminary data.</text>
</comment>
<feature type="non-terminal residue" evidence="4">
    <location>
        <position position="508"/>
    </location>
</feature>
<dbReference type="InterPro" id="IPR042089">
    <property type="entry name" value="Peptidase_M13_dom_2"/>
</dbReference>
<keyword evidence="1" id="KW-1133">Transmembrane helix</keyword>
<dbReference type="SUPFAM" id="SSF55486">
    <property type="entry name" value="Metalloproteases ('zincins'), catalytic domain"/>
    <property type="match status" value="1"/>
</dbReference>
<evidence type="ECO:0000313" key="4">
    <source>
        <dbReference type="EMBL" id="KAK8785960.1"/>
    </source>
</evidence>
<feature type="domain" description="Molybdenum cofactor sulfurase middle" evidence="2">
    <location>
        <begin position="414"/>
        <end position="500"/>
    </location>
</feature>
<dbReference type="InterPro" id="IPR024079">
    <property type="entry name" value="MetalloPept_cat_dom_sf"/>
</dbReference>
<dbReference type="Gene3D" id="3.40.390.10">
    <property type="entry name" value="Collagenase (Catalytic Domain)"/>
    <property type="match status" value="1"/>
</dbReference>
<protein>
    <submittedName>
        <fullName evidence="4">Uncharacterized protein</fullName>
    </submittedName>
</protein>
<dbReference type="InterPro" id="IPR005303">
    <property type="entry name" value="MOCOS_middle"/>
</dbReference>
<sequence length="508" mass="57158">MVSLNLDLLNLNTVPLVDPVDMTVRLAIDIGVAPVFDFWFFDDTFIEGKRAVQFRLSGFQQGWHKKRYELKEESPSKITEYCSDQLRLYPGYDAVKDSKFATLITNYDEALVTIINKHVKRNTMFVIRMIEHMGEQTAPKVMPEQWAHPVAKYTKGMYRGIDMIHFQKELLNALKELLEDSDWGEHGFRTILAWRLFNALSEYVQPAKLVGGKDKQEVCYYHVHEVMQFAMASHYLRPRVSLNTVRRVEDMFSNVRGAFRAALKNSSWLNGTVLEFAHRNLNRIKVRVGSLGRTLDESFVNGHYGQWFTANVLNLACSLSLSANLAKLNSKINGRKYSLRSLAISFGKLSVLKVPREGPCILPTQHAMASSVLRAPQIGAIALTAAAVGGAAAATAYLLLKHRAASRNSFVPVGRLANIFIYPIKSVAGIEVPYADCTVAGPVYKELKDRFLLIVKGDYFVSMREEPRLGLIQMTFDDGKLTLLAEGYPPLVIDASDPDERNKPSFTV</sequence>
<keyword evidence="5" id="KW-1185">Reference proteome</keyword>
<dbReference type="Pfam" id="PF03476">
    <property type="entry name" value="MOSC_N"/>
    <property type="match status" value="1"/>
</dbReference>
<dbReference type="Pfam" id="PF05649">
    <property type="entry name" value="Peptidase_M13_N"/>
    <property type="match status" value="1"/>
</dbReference>
<name>A0AAQ4FFL0_AMBAM</name>
<organism evidence="4 5">
    <name type="scientific">Amblyomma americanum</name>
    <name type="common">Lone star tick</name>
    <dbReference type="NCBI Taxonomy" id="6943"/>
    <lineage>
        <taxon>Eukaryota</taxon>
        <taxon>Metazoa</taxon>
        <taxon>Ecdysozoa</taxon>
        <taxon>Arthropoda</taxon>
        <taxon>Chelicerata</taxon>
        <taxon>Arachnida</taxon>
        <taxon>Acari</taxon>
        <taxon>Parasitiformes</taxon>
        <taxon>Ixodida</taxon>
        <taxon>Ixodoidea</taxon>
        <taxon>Ixodidae</taxon>
        <taxon>Amblyomminae</taxon>
        <taxon>Amblyomma</taxon>
    </lineage>
</organism>
<evidence type="ECO:0000259" key="2">
    <source>
        <dbReference type="Pfam" id="PF03476"/>
    </source>
</evidence>
<dbReference type="GO" id="GO:0008237">
    <property type="term" value="F:metallopeptidase activity"/>
    <property type="evidence" value="ECO:0007669"/>
    <property type="project" value="InterPro"/>
</dbReference>